<dbReference type="InterPro" id="IPR001107">
    <property type="entry name" value="Band_7"/>
</dbReference>
<feature type="domain" description="Band 7" evidence="1">
    <location>
        <begin position="12"/>
        <end position="92"/>
    </location>
</feature>
<evidence type="ECO:0000259" key="1">
    <source>
        <dbReference type="Pfam" id="PF01145"/>
    </source>
</evidence>
<accession>A0AAU9TA95</accession>
<dbReference type="Pfam" id="PF01145">
    <property type="entry name" value="Band_7"/>
    <property type="match status" value="1"/>
</dbReference>
<dbReference type="SUPFAM" id="SSF117892">
    <property type="entry name" value="Band 7/SPFH domain"/>
    <property type="match status" value="1"/>
</dbReference>
<dbReference type="InterPro" id="IPR036013">
    <property type="entry name" value="Band_7/SPFH_dom_sf"/>
</dbReference>
<dbReference type="AlphaFoldDB" id="A0AAU9TA95"/>
<name>A0AAU9TA95_THLAR</name>
<dbReference type="InterPro" id="IPR050710">
    <property type="entry name" value="Band7/mec-2_domain"/>
</dbReference>
<dbReference type="Proteomes" id="UP000836841">
    <property type="component" value="Chromosome 7"/>
</dbReference>
<sequence length="151" mass="16886">MALAYGNYHPADDVIRASVPKLDLDSTFEQKNNIAKTVESELDKGMSHYGYEIVQTLIVDIEPDVHVKRAMNVINAASRMREVATEKAEAEKILQIKRADGEAESKYLSGLAIVDGLRNNVLTFSESVPRTSLKDVMDIVLTTHYFDTLKE</sequence>
<evidence type="ECO:0000313" key="3">
    <source>
        <dbReference type="Proteomes" id="UP000836841"/>
    </source>
</evidence>
<organism evidence="2 3">
    <name type="scientific">Thlaspi arvense</name>
    <name type="common">Field penny-cress</name>
    <dbReference type="NCBI Taxonomy" id="13288"/>
    <lineage>
        <taxon>Eukaryota</taxon>
        <taxon>Viridiplantae</taxon>
        <taxon>Streptophyta</taxon>
        <taxon>Embryophyta</taxon>
        <taxon>Tracheophyta</taxon>
        <taxon>Spermatophyta</taxon>
        <taxon>Magnoliopsida</taxon>
        <taxon>eudicotyledons</taxon>
        <taxon>Gunneridae</taxon>
        <taxon>Pentapetalae</taxon>
        <taxon>rosids</taxon>
        <taxon>malvids</taxon>
        <taxon>Brassicales</taxon>
        <taxon>Brassicaceae</taxon>
        <taxon>Thlaspideae</taxon>
        <taxon>Thlaspi</taxon>
    </lineage>
</organism>
<gene>
    <name evidence="2" type="ORF">TAV2_LOCUS25311</name>
</gene>
<keyword evidence="3" id="KW-1185">Reference proteome</keyword>
<dbReference type="PANTHER" id="PTHR43327:SF31">
    <property type="entry name" value="HYPERSENSITIVE-INDUCED RESPONSE PROTEIN 2"/>
    <property type="match status" value="1"/>
</dbReference>
<dbReference type="EMBL" id="OU466863">
    <property type="protein sequence ID" value="CAH2079699.1"/>
    <property type="molecule type" value="Genomic_DNA"/>
</dbReference>
<dbReference type="GO" id="GO:0005739">
    <property type="term" value="C:mitochondrion"/>
    <property type="evidence" value="ECO:0007669"/>
    <property type="project" value="TreeGrafter"/>
</dbReference>
<dbReference type="Gene3D" id="3.30.479.30">
    <property type="entry name" value="Band 7 domain"/>
    <property type="match status" value="1"/>
</dbReference>
<dbReference type="PANTHER" id="PTHR43327">
    <property type="entry name" value="STOMATIN-LIKE PROTEIN 2, MITOCHONDRIAL"/>
    <property type="match status" value="1"/>
</dbReference>
<evidence type="ECO:0000313" key="2">
    <source>
        <dbReference type="EMBL" id="CAH2079699.1"/>
    </source>
</evidence>
<proteinExistence type="predicted"/>
<reference evidence="2 3" key="1">
    <citation type="submission" date="2022-03" db="EMBL/GenBank/DDBJ databases">
        <authorList>
            <person name="Nunn A."/>
            <person name="Chopra R."/>
            <person name="Nunn A."/>
            <person name="Contreras Garrido A."/>
        </authorList>
    </citation>
    <scope>NUCLEOTIDE SEQUENCE [LARGE SCALE GENOMIC DNA]</scope>
</reference>
<protein>
    <recommendedName>
        <fullName evidence="1">Band 7 domain-containing protein</fullName>
    </recommendedName>
</protein>
<feature type="non-terminal residue" evidence="2">
    <location>
        <position position="151"/>
    </location>
</feature>